<keyword evidence="7" id="KW-1185">Reference proteome</keyword>
<gene>
    <name evidence="8" type="primary">LOC118422980</name>
</gene>
<dbReference type="RefSeq" id="XP_035686768.1">
    <property type="nucleotide sequence ID" value="XM_035830875.1"/>
</dbReference>
<reference evidence="8" key="2">
    <citation type="submission" date="2025-08" db="UniProtKB">
        <authorList>
            <consortium name="RefSeq"/>
        </authorList>
    </citation>
    <scope>IDENTIFICATION</scope>
    <source>
        <strain evidence="8">S238N-H82</strain>
        <tissue evidence="8">Testes</tissue>
    </source>
</reference>
<evidence type="ECO:0000256" key="4">
    <source>
        <dbReference type="ARBA" id="ARBA00023180"/>
    </source>
</evidence>
<keyword evidence="2" id="KW-0964">Secreted</keyword>
<dbReference type="InterPro" id="IPR022041">
    <property type="entry name" value="Methyltransf_FA"/>
</dbReference>
<evidence type="ECO:0000256" key="1">
    <source>
        <dbReference type="ARBA" id="ARBA00004613"/>
    </source>
</evidence>
<dbReference type="InterPro" id="IPR039675">
    <property type="entry name" value="CILP1/CILP2"/>
</dbReference>
<keyword evidence="3" id="KW-0732">Signal</keyword>
<feature type="domain" description="Farnesoic acid O-methyl transferase" evidence="5">
    <location>
        <begin position="161"/>
        <end position="214"/>
    </location>
</feature>
<evidence type="ECO:0000259" key="5">
    <source>
        <dbReference type="Pfam" id="PF12248"/>
    </source>
</evidence>
<proteinExistence type="predicted"/>
<dbReference type="AlphaFoldDB" id="A0A9J7LR19"/>
<dbReference type="KEGG" id="bfo:118422980"/>
<dbReference type="Pfam" id="PF13330">
    <property type="entry name" value="Mucin2_WxxW"/>
    <property type="match status" value="1"/>
</dbReference>
<name>A0A9J7LR19_BRAFL</name>
<evidence type="ECO:0000313" key="7">
    <source>
        <dbReference type="Proteomes" id="UP000001554"/>
    </source>
</evidence>
<dbReference type="PANTHER" id="PTHR15031:SF4">
    <property type="entry name" value="CARTILAGE INTERMEDIATE LAYER PROTEIN 1"/>
    <property type="match status" value="1"/>
</dbReference>
<dbReference type="OrthoDB" id="6049857at2759"/>
<evidence type="ECO:0000259" key="6">
    <source>
        <dbReference type="Pfam" id="PF13330"/>
    </source>
</evidence>
<evidence type="ECO:0000313" key="8">
    <source>
        <dbReference type="RefSeq" id="XP_035686768.1"/>
    </source>
</evidence>
<dbReference type="GO" id="GO:0005576">
    <property type="term" value="C:extracellular region"/>
    <property type="evidence" value="ECO:0007669"/>
    <property type="project" value="UniProtKB-SubCell"/>
</dbReference>
<evidence type="ECO:0000256" key="3">
    <source>
        <dbReference type="ARBA" id="ARBA00022729"/>
    </source>
</evidence>
<keyword evidence="4" id="KW-0325">Glycoprotein</keyword>
<dbReference type="Pfam" id="PF12248">
    <property type="entry name" value="Methyltransf_FA"/>
    <property type="match status" value="1"/>
</dbReference>
<reference evidence="7" key="1">
    <citation type="journal article" date="2020" name="Nat. Ecol. Evol.">
        <title>Deeply conserved synteny resolves early events in vertebrate evolution.</title>
        <authorList>
            <person name="Simakov O."/>
            <person name="Marletaz F."/>
            <person name="Yue J.X."/>
            <person name="O'Connell B."/>
            <person name="Jenkins J."/>
            <person name="Brandt A."/>
            <person name="Calef R."/>
            <person name="Tung C.H."/>
            <person name="Huang T.K."/>
            <person name="Schmutz J."/>
            <person name="Satoh N."/>
            <person name="Yu J.K."/>
            <person name="Putnam N.H."/>
            <person name="Green R.E."/>
            <person name="Rokhsar D.S."/>
        </authorList>
    </citation>
    <scope>NUCLEOTIDE SEQUENCE [LARGE SCALE GENOMIC DNA]</scope>
    <source>
        <strain evidence="7">S238N-H82</strain>
    </source>
</reference>
<dbReference type="Proteomes" id="UP000001554">
    <property type="component" value="Chromosome 9"/>
</dbReference>
<sequence>MTTTKTSTAYVTTTTASAALSTAATTSAETTAGTMLEESVIGVRAETCTSWTAWLDRDDPGGTGDVESLTDLRRKNSGQICTEPVGIQARVRGSRMGALLTGQQFESFSPTKGFVCRNGEQNHGRCQDYEVRFCCATNNTCRTFSTDPSWTFTWNNPPASSPLTFKVRARSDAHIILSSRNYWVAKRYKIIIDEFGNTGYYIRKREGKLKTAEVTGNSAGKET</sequence>
<evidence type="ECO:0000256" key="2">
    <source>
        <dbReference type="ARBA" id="ARBA00022525"/>
    </source>
</evidence>
<accession>A0A9J7LR19</accession>
<dbReference type="InterPro" id="IPR025155">
    <property type="entry name" value="WxxW_domain"/>
</dbReference>
<feature type="domain" description="WxxW" evidence="6">
    <location>
        <begin position="51"/>
        <end position="135"/>
    </location>
</feature>
<dbReference type="GeneID" id="118422980"/>
<comment type="subcellular location">
    <subcellularLocation>
        <location evidence="1">Secreted</location>
    </subcellularLocation>
</comment>
<dbReference type="PANTHER" id="PTHR15031">
    <property type="entry name" value="CARTILAGE INTERMEDIATE LAYER PROTEIN CLIP"/>
    <property type="match status" value="1"/>
</dbReference>
<protein>
    <submittedName>
        <fullName evidence="8">Cartilage intermediate layer protein 1-like</fullName>
    </submittedName>
</protein>
<organism evidence="7 8">
    <name type="scientific">Branchiostoma floridae</name>
    <name type="common">Florida lancelet</name>
    <name type="synonym">Amphioxus</name>
    <dbReference type="NCBI Taxonomy" id="7739"/>
    <lineage>
        <taxon>Eukaryota</taxon>
        <taxon>Metazoa</taxon>
        <taxon>Chordata</taxon>
        <taxon>Cephalochordata</taxon>
        <taxon>Leptocardii</taxon>
        <taxon>Amphioxiformes</taxon>
        <taxon>Branchiostomatidae</taxon>
        <taxon>Branchiostoma</taxon>
    </lineage>
</organism>